<gene>
    <name evidence="1" type="ORF">IDF66_05585</name>
</gene>
<dbReference type="Proteomes" id="UP000602395">
    <property type="component" value="Unassembled WGS sequence"/>
</dbReference>
<organism evidence="1 2">
    <name type="scientific">Gordonia hankookensis</name>
    <dbReference type="NCBI Taxonomy" id="589403"/>
    <lineage>
        <taxon>Bacteria</taxon>
        <taxon>Bacillati</taxon>
        <taxon>Actinomycetota</taxon>
        <taxon>Actinomycetes</taxon>
        <taxon>Mycobacteriales</taxon>
        <taxon>Gordoniaceae</taxon>
        <taxon>Gordonia</taxon>
    </lineage>
</organism>
<dbReference type="EMBL" id="JACWMS010000001">
    <property type="protein sequence ID" value="MBD1319047.1"/>
    <property type="molecule type" value="Genomic_DNA"/>
</dbReference>
<keyword evidence="2" id="KW-1185">Reference proteome</keyword>
<evidence type="ECO:0000313" key="2">
    <source>
        <dbReference type="Proteomes" id="UP000602395"/>
    </source>
</evidence>
<proteinExistence type="predicted"/>
<sequence>MTATALIDTTTVRDLLFAGRSIESTGAVDTMLQEHGVVKARLTDRPNVGRAAHDAVAASANQFLSTDLIDLAVAGWKRHRALIDAARRTAASPNSEEIVELVTHTIDSVQRPKIELVVNGVPVGTIALDLRVSFALTGVIAVVRRGCLTHVRSGSGVISGRLTIEGFDAVRREREYVIPGVVQLPVPVRLAAPSPQTRR</sequence>
<name>A0ABR7WB82_9ACTN</name>
<accession>A0ABR7WB82</accession>
<reference evidence="1 2" key="1">
    <citation type="submission" date="2020-09" db="EMBL/GenBank/DDBJ databases">
        <title>Novel species in genus Gordonia.</title>
        <authorList>
            <person name="Zhang G."/>
        </authorList>
    </citation>
    <scope>NUCLEOTIDE SEQUENCE [LARGE SCALE GENOMIC DNA]</scope>
    <source>
        <strain evidence="1 2">ON-33</strain>
    </source>
</reference>
<evidence type="ECO:0000313" key="1">
    <source>
        <dbReference type="EMBL" id="MBD1319047.1"/>
    </source>
</evidence>
<comment type="caution">
    <text evidence="1">The sequence shown here is derived from an EMBL/GenBank/DDBJ whole genome shotgun (WGS) entry which is preliminary data.</text>
</comment>
<dbReference type="RefSeq" id="WP_190265983.1">
    <property type="nucleotide sequence ID" value="NZ_BAABAD010000003.1"/>
</dbReference>
<protein>
    <submittedName>
        <fullName evidence="1">Uncharacterized protein</fullName>
    </submittedName>
</protein>